<reference evidence="1 2" key="1">
    <citation type="journal article" date="2022" name="Plant J.">
        <title>Chromosome-level genome of Camellia lanceoleosa provides a valuable resource for understanding genome evolution and self-incompatibility.</title>
        <authorList>
            <person name="Gong W."/>
            <person name="Xiao S."/>
            <person name="Wang L."/>
            <person name="Liao Z."/>
            <person name="Chang Y."/>
            <person name="Mo W."/>
            <person name="Hu G."/>
            <person name="Li W."/>
            <person name="Zhao G."/>
            <person name="Zhu H."/>
            <person name="Hu X."/>
            <person name="Ji K."/>
            <person name="Xiang X."/>
            <person name="Song Q."/>
            <person name="Yuan D."/>
            <person name="Jin S."/>
            <person name="Zhang L."/>
        </authorList>
    </citation>
    <scope>NUCLEOTIDE SEQUENCE [LARGE SCALE GENOMIC DNA]</scope>
    <source>
        <strain evidence="1">SQ_2022a</strain>
    </source>
</reference>
<keyword evidence="2" id="KW-1185">Reference proteome</keyword>
<comment type="caution">
    <text evidence="1">The sequence shown here is derived from an EMBL/GenBank/DDBJ whole genome shotgun (WGS) entry which is preliminary data.</text>
</comment>
<dbReference type="EMBL" id="CM045762">
    <property type="protein sequence ID" value="KAI8010560.1"/>
    <property type="molecule type" value="Genomic_DNA"/>
</dbReference>
<accession>A0ACC0HDS8</accession>
<organism evidence="1 2">
    <name type="scientific">Camellia lanceoleosa</name>
    <dbReference type="NCBI Taxonomy" id="1840588"/>
    <lineage>
        <taxon>Eukaryota</taxon>
        <taxon>Viridiplantae</taxon>
        <taxon>Streptophyta</taxon>
        <taxon>Embryophyta</taxon>
        <taxon>Tracheophyta</taxon>
        <taxon>Spermatophyta</taxon>
        <taxon>Magnoliopsida</taxon>
        <taxon>eudicotyledons</taxon>
        <taxon>Gunneridae</taxon>
        <taxon>Pentapetalae</taxon>
        <taxon>asterids</taxon>
        <taxon>Ericales</taxon>
        <taxon>Theaceae</taxon>
        <taxon>Camellia</taxon>
    </lineage>
</organism>
<name>A0ACC0HDS8_9ERIC</name>
<sequence length="229" mass="25525">MANNAIELKDWRRHLQHSLDKLRDHFCRQYVLNFIYSRDGEARLDAQIYLHGKGDDPIWDSNLPSLPFQALFGKLQQLATVAGDVGCFCSSSAIRVAADMHFTVEIARFAGYPSRHIHQIASSIITRAIRTFSARGINPQSALPADEWFAETAKTAIHKLLQGASGSDTSDIDEDHIAMDDEHIMMNDEQFSDTDESPSSLSTVDSFESFASAQMGELESPVYLSDPED</sequence>
<gene>
    <name evidence="1" type="ORF">LOK49_LG06G01801</name>
</gene>
<evidence type="ECO:0000313" key="2">
    <source>
        <dbReference type="Proteomes" id="UP001060215"/>
    </source>
</evidence>
<proteinExistence type="predicted"/>
<evidence type="ECO:0000313" key="1">
    <source>
        <dbReference type="EMBL" id="KAI8010560.1"/>
    </source>
</evidence>
<dbReference type="Proteomes" id="UP001060215">
    <property type="component" value="Chromosome 5"/>
</dbReference>
<protein>
    <submittedName>
        <fullName evidence="1">Exocyst complex component EXO84C</fullName>
    </submittedName>
</protein>